<gene>
    <name evidence="1" type="ORF">E2C01_069905</name>
</gene>
<comment type="caution">
    <text evidence="1">The sequence shown here is derived from an EMBL/GenBank/DDBJ whole genome shotgun (WGS) entry which is preliminary data.</text>
</comment>
<name>A0A5B7I413_PORTR</name>
<keyword evidence="2" id="KW-1185">Reference proteome</keyword>
<evidence type="ECO:0000313" key="1">
    <source>
        <dbReference type="EMBL" id="MPC75514.1"/>
    </source>
</evidence>
<proteinExistence type="predicted"/>
<dbReference type="Proteomes" id="UP000324222">
    <property type="component" value="Unassembled WGS sequence"/>
</dbReference>
<reference evidence="1 2" key="1">
    <citation type="submission" date="2019-05" db="EMBL/GenBank/DDBJ databases">
        <title>Another draft genome of Portunus trituberculatus and its Hox gene families provides insights of decapod evolution.</title>
        <authorList>
            <person name="Jeong J.-H."/>
            <person name="Song I."/>
            <person name="Kim S."/>
            <person name="Choi T."/>
            <person name="Kim D."/>
            <person name="Ryu S."/>
            <person name="Kim W."/>
        </authorList>
    </citation>
    <scope>NUCLEOTIDE SEQUENCE [LARGE SCALE GENOMIC DNA]</scope>
    <source>
        <tissue evidence="1">Muscle</tissue>
    </source>
</reference>
<organism evidence="1 2">
    <name type="scientific">Portunus trituberculatus</name>
    <name type="common">Swimming crab</name>
    <name type="synonym">Neptunus trituberculatus</name>
    <dbReference type="NCBI Taxonomy" id="210409"/>
    <lineage>
        <taxon>Eukaryota</taxon>
        <taxon>Metazoa</taxon>
        <taxon>Ecdysozoa</taxon>
        <taxon>Arthropoda</taxon>
        <taxon>Crustacea</taxon>
        <taxon>Multicrustacea</taxon>
        <taxon>Malacostraca</taxon>
        <taxon>Eumalacostraca</taxon>
        <taxon>Eucarida</taxon>
        <taxon>Decapoda</taxon>
        <taxon>Pleocyemata</taxon>
        <taxon>Brachyura</taxon>
        <taxon>Eubrachyura</taxon>
        <taxon>Portunoidea</taxon>
        <taxon>Portunidae</taxon>
        <taxon>Portuninae</taxon>
        <taxon>Portunus</taxon>
    </lineage>
</organism>
<protein>
    <submittedName>
        <fullName evidence="1">Uncharacterized protein</fullName>
    </submittedName>
</protein>
<dbReference type="EMBL" id="VSRR010041306">
    <property type="protein sequence ID" value="MPC75514.1"/>
    <property type="molecule type" value="Genomic_DNA"/>
</dbReference>
<sequence length="118" mass="13453">MKAYKALERITSDAATTVAHRLLAHRHSTDYADFDCLSPDRPPSSLSRAPYCQEQWVMVRVVVVGCGCEVTGWRRRYMCDSHACLHYEEEVLECAIKIPFAPLTAADNHKKPYLGNRR</sequence>
<evidence type="ECO:0000313" key="2">
    <source>
        <dbReference type="Proteomes" id="UP000324222"/>
    </source>
</evidence>
<dbReference type="AlphaFoldDB" id="A0A5B7I413"/>
<accession>A0A5B7I413</accession>